<dbReference type="InterPro" id="IPR006680">
    <property type="entry name" value="Amidohydro-rel"/>
</dbReference>
<dbReference type="PATRIC" id="fig|1423759.3.peg.492"/>
<keyword evidence="2" id="KW-0378">Hydrolase</keyword>
<dbReference type="OrthoDB" id="9797498at2"/>
<dbReference type="Gene3D" id="3.20.20.140">
    <property type="entry name" value="Metal-dependent hydrolases"/>
    <property type="match status" value="1"/>
</dbReference>
<dbReference type="EMBL" id="AZDX01000016">
    <property type="protein sequence ID" value="KRL06670.1"/>
    <property type="molecule type" value="Genomic_DNA"/>
</dbReference>
<keyword evidence="3" id="KW-1185">Reference proteome</keyword>
<feature type="domain" description="Amidohydrolase-related" evidence="1">
    <location>
        <begin position="55"/>
        <end position="380"/>
    </location>
</feature>
<evidence type="ECO:0000259" key="1">
    <source>
        <dbReference type="Pfam" id="PF01979"/>
    </source>
</evidence>
<reference evidence="2 3" key="1">
    <citation type="journal article" date="2015" name="Genome Announc.">
        <title>Expanding the biotechnology potential of lactobacilli through comparative genomics of 213 strains and associated genera.</title>
        <authorList>
            <person name="Sun Z."/>
            <person name="Harris H.M."/>
            <person name="McCann A."/>
            <person name="Guo C."/>
            <person name="Argimon S."/>
            <person name="Zhang W."/>
            <person name="Yang X."/>
            <person name="Jeffery I.B."/>
            <person name="Cooney J.C."/>
            <person name="Kagawa T.F."/>
            <person name="Liu W."/>
            <person name="Song Y."/>
            <person name="Salvetti E."/>
            <person name="Wrobel A."/>
            <person name="Rasinkangas P."/>
            <person name="Parkhill J."/>
            <person name="Rea M.C."/>
            <person name="O'Sullivan O."/>
            <person name="Ritari J."/>
            <person name="Douillard F.P."/>
            <person name="Paul Ross R."/>
            <person name="Yang R."/>
            <person name="Briner A.E."/>
            <person name="Felis G.E."/>
            <person name="de Vos W.M."/>
            <person name="Barrangou R."/>
            <person name="Klaenhammer T.R."/>
            <person name="Caufield P.W."/>
            <person name="Cui Y."/>
            <person name="Zhang H."/>
            <person name="O'Toole P.W."/>
        </authorList>
    </citation>
    <scope>NUCLEOTIDE SEQUENCE [LARGE SCALE GENOMIC DNA]</scope>
    <source>
        <strain evidence="2 3">DSM 19519</strain>
    </source>
</reference>
<evidence type="ECO:0000313" key="3">
    <source>
        <dbReference type="Proteomes" id="UP000051448"/>
    </source>
</evidence>
<dbReference type="STRING" id="1423759.FC92_GL000457"/>
<dbReference type="InterPro" id="IPR057744">
    <property type="entry name" value="OTAase-like"/>
</dbReference>
<gene>
    <name evidence="2" type="ORF">FC92_GL000457</name>
</gene>
<dbReference type="InterPro" id="IPR051781">
    <property type="entry name" value="Metallo-dep_Hydrolase"/>
</dbReference>
<dbReference type="SUPFAM" id="SSF51338">
    <property type="entry name" value="Composite domain of metallo-dependent hydrolases"/>
    <property type="match status" value="1"/>
</dbReference>
<dbReference type="SUPFAM" id="SSF51556">
    <property type="entry name" value="Metallo-dependent hydrolases"/>
    <property type="match status" value="1"/>
</dbReference>
<dbReference type="Pfam" id="PF01979">
    <property type="entry name" value="Amidohydro_1"/>
    <property type="match status" value="1"/>
</dbReference>
<proteinExistence type="predicted"/>
<accession>A0A0R1MF05</accession>
<dbReference type="Proteomes" id="UP000051448">
    <property type="component" value="Unassembled WGS sequence"/>
</dbReference>
<comment type="caution">
    <text evidence="2">The sequence shown here is derived from an EMBL/GenBank/DDBJ whole genome shotgun (WGS) entry which is preliminary data.</text>
</comment>
<dbReference type="PANTHER" id="PTHR43135:SF3">
    <property type="entry name" value="ALPHA-D-RIBOSE 1-METHYLPHOSPHONATE 5-TRIPHOSPHATE DIPHOSPHATASE"/>
    <property type="match status" value="1"/>
</dbReference>
<dbReference type="AlphaFoldDB" id="A0A0R1MF05"/>
<dbReference type="CDD" id="cd01299">
    <property type="entry name" value="Met_dep_hydrolase_A"/>
    <property type="match status" value="1"/>
</dbReference>
<dbReference type="GO" id="GO:0016810">
    <property type="term" value="F:hydrolase activity, acting on carbon-nitrogen (but not peptide) bonds"/>
    <property type="evidence" value="ECO:0007669"/>
    <property type="project" value="InterPro"/>
</dbReference>
<evidence type="ECO:0000313" key="2">
    <source>
        <dbReference type="EMBL" id="KRL06670.1"/>
    </source>
</evidence>
<dbReference type="InterPro" id="IPR032466">
    <property type="entry name" value="Metal_Hydrolase"/>
</dbReference>
<protein>
    <submittedName>
        <fullName evidence="2">Imidazolonepropionase related amidohydrolase</fullName>
    </submittedName>
</protein>
<name>A0A0R1MF05_9LACO</name>
<dbReference type="GeneID" id="98311064"/>
<sequence length="395" mass="43500">MATKTFFNFNLFDGLHNLTQKSAWFKVDTLTGKIISLGTSNPEKSNIMVDLKQKYVMPGLINVHTHISGDPDSFDGNFNRSEAEIAVEAYQNLQILLKSGVTYIRECGCAYDIDIKLKKSQKEGRISKIPSMITSGRALSMTGGHGDGPNVSYLTDSPDEVRKATRTAFRNGADCIKVMATGGVMSPGDFMNDPQLSIEEMRAAVVEAHHKRKTVAAHAEGNPGIKYAILAGVDSIEHGFYVNDEDIKLMLERGTYLTPTLLAETLIPKFGKNVLPDWELKKAADALDDTFVNLSAAFEKGIKFTCGTDAGSPFNGYDKTPFEFELLTKLGMTPFEAYQCSTINSAKLCQIDDEYGTLEAGKIADFIVLDSNPLEDVKAVQQLDKQVFQKAIRQY</sequence>
<dbReference type="InterPro" id="IPR011059">
    <property type="entry name" value="Metal-dep_hydrolase_composite"/>
</dbReference>
<dbReference type="RefSeq" id="WP_057869582.1">
    <property type="nucleotide sequence ID" value="NZ_AZDX01000016.1"/>
</dbReference>
<organism evidence="2 3">
    <name type="scientific">Liquorilactobacillus hordei DSM 19519</name>
    <dbReference type="NCBI Taxonomy" id="1423759"/>
    <lineage>
        <taxon>Bacteria</taxon>
        <taxon>Bacillati</taxon>
        <taxon>Bacillota</taxon>
        <taxon>Bacilli</taxon>
        <taxon>Lactobacillales</taxon>
        <taxon>Lactobacillaceae</taxon>
        <taxon>Liquorilactobacillus</taxon>
    </lineage>
</organism>
<dbReference type="Gene3D" id="2.30.40.10">
    <property type="entry name" value="Urease, subunit C, domain 1"/>
    <property type="match status" value="1"/>
</dbReference>
<dbReference type="PANTHER" id="PTHR43135">
    <property type="entry name" value="ALPHA-D-RIBOSE 1-METHYLPHOSPHONATE 5-TRIPHOSPHATE DIPHOSPHATASE"/>
    <property type="match status" value="1"/>
</dbReference>